<evidence type="ECO:0000313" key="2">
    <source>
        <dbReference type="EMBL" id="KAA1105229.1"/>
    </source>
</evidence>
<dbReference type="EMBL" id="VDEP01000311">
    <property type="protein sequence ID" value="KAA1105229.1"/>
    <property type="molecule type" value="Genomic_DNA"/>
</dbReference>
<name>A0A5B0PWH7_PUCGR</name>
<dbReference type="Proteomes" id="UP000325313">
    <property type="component" value="Unassembled WGS sequence"/>
</dbReference>
<sequence>MIRVERNRGPQTPGNQKERKREQQRRLAGADRAGFDCSCLISERPDQTMACTKRSNGSSSSFCLTTLHVELIKVPRFGGPGGLGWRGTPLARSASLRRRDLRQTRTGLLVTVGHFWCNAH</sequence>
<reference evidence="2 3" key="1">
    <citation type="submission" date="2019-05" db="EMBL/GenBank/DDBJ databases">
        <title>Emergence of the Ug99 lineage of the wheat stem rust pathogen through somatic hybridization.</title>
        <authorList>
            <person name="Li F."/>
            <person name="Upadhyaya N.M."/>
            <person name="Sperschneider J."/>
            <person name="Matny O."/>
            <person name="Nguyen-Phuc H."/>
            <person name="Mago R."/>
            <person name="Raley C."/>
            <person name="Miller M.E."/>
            <person name="Silverstein K.A.T."/>
            <person name="Henningsen E."/>
            <person name="Hirsch C.D."/>
            <person name="Visser B."/>
            <person name="Pretorius Z.A."/>
            <person name="Steffenson B.J."/>
            <person name="Schwessinger B."/>
            <person name="Dodds P.N."/>
            <person name="Figueroa M."/>
        </authorList>
    </citation>
    <scope>NUCLEOTIDE SEQUENCE [LARGE SCALE GENOMIC DNA]</scope>
    <source>
        <strain evidence="2 3">Ug99</strain>
    </source>
</reference>
<comment type="caution">
    <text evidence="2">The sequence shown here is derived from an EMBL/GenBank/DDBJ whole genome shotgun (WGS) entry which is preliminary data.</text>
</comment>
<evidence type="ECO:0000313" key="3">
    <source>
        <dbReference type="Proteomes" id="UP000325313"/>
    </source>
</evidence>
<feature type="compositionally biased region" description="Basic and acidic residues" evidence="1">
    <location>
        <begin position="16"/>
        <end position="29"/>
    </location>
</feature>
<dbReference type="AlphaFoldDB" id="A0A5B0PWH7"/>
<organism evidence="2 3">
    <name type="scientific">Puccinia graminis f. sp. tritici</name>
    <dbReference type="NCBI Taxonomy" id="56615"/>
    <lineage>
        <taxon>Eukaryota</taxon>
        <taxon>Fungi</taxon>
        <taxon>Dikarya</taxon>
        <taxon>Basidiomycota</taxon>
        <taxon>Pucciniomycotina</taxon>
        <taxon>Pucciniomycetes</taxon>
        <taxon>Pucciniales</taxon>
        <taxon>Pucciniaceae</taxon>
        <taxon>Puccinia</taxon>
    </lineage>
</organism>
<gene>
    <name evidence="2" type="ORF">PGTUg99_016631</name>
</gene>
<feature type="region of interest" description="Disordered" evidence="1">
    <location>
        <begin position="1"/>
        <end position="30"/>
    </location>
</feature>
<accession>A0A5B0PWH7</accession>
<proteinExistence type="predicted"/>
<protein>
    <submittedName>
        <fullName evidence="2">Uncharacterized protein</fullName>
    </submittedName>
</protein>
<evidence type="ECO:0000256" key="1">
    <source>
        <dbReference type="SAM" id="MobiDB-lite"/>
    </source>
</evidence>